<keyword evidence="1" id="KW-0472">Membrane</keyword>
<feature type="transmembrane region" description="Helical" evidence="1">
    <location>
        <begin position="12"/>
        <end position="32"/>
    </location>
</feature>
<reference evidence="2" key="1">
    <citation type="submission" date="2022-12" db="EMBL/GenBank/DDBJ databases">
        <authorList>
            <person name="Wang J."/>
        </authorList>
    </citation>
    <scope>NUCLEOTIDE SEQUENCE</scope>
    <source>
        <strain evidence="2">HY-42-06</strain>
    </source>
</reference>
<keyword evidence="3" id="KW-1185">Reference proteome</keyword>
<feature type="transmembrane region" description="Helical" evidence="1">
    <location>
        <begin position="38"/>
        <end position="56"/>
    </location>
</feature>
<organism evidence="2 3">
    <name type="scientific">Clostridium ganghwense</name>
    <dbReference type="NCBI Taxonomy" id="312089"/>
    <lineage>
        <taxon>Bacteria</taxon>
        <taxon>Bacillati</taxon>
        <taxon>Bacillota</taxon>
        <taxon>Clostridia</taxon>
        <taxon>Eubacteriales</taxon>
        <taxon>Clostridiaceae</taxon>
        <taxon>Clostridium</taxon>
    </lineage>
</organism>
<keyword evidence="1" id="KW-0812">Transmembrane</keyword>
<sequence>MNTLKTDPKLLPNIIFIIIFLIISPFLIYTSINLGTSLFYKFFYFILQGFFTLIVFSKLKHKLYEISIIHLDNAKNIGISKNIFSNIKLIVSIVSYFMVMYLLLKGMARTHIIPFSIFVFLITLEINPKKLFVGNNYIYMSGLLLDEEDRTPTQMKFLLNLKENTIFIRKNEVKNLEFMEGTLFITMSNNSILPVNFEGIDKDKFFEALN</sequence>
<feature type="transmembrane region" description="Helical" evidence="1">
    <location>
        <begin position="83"/>
        <end position="104"/>
    </location>
</feature>
<protein>
    <submittedName>
        <fullName evidence="2">Uncharacterized protein</fullName>
    </submittedName>
</protein>
<evidence type="ECO:0000256" key="1">
    <source>
        <dbReference type="SAM" id="Phobius"/>
    </source>
</evidence>
<accession>A0ABT4CTX0</accession>
<comment type="caution">
    <text evidence="2">The sequence shown here is derived from an EMBL/GenBank/DDBJ whole genome shotgun (WGS) entry which is preliminary data.</text>
</comment>
<evidence type="ECO:0000313" key="3">
    <source>
        <dbReference type="Proteomes" id="UP001079657"/>
    </source>
</evidence>
<dbReference type="RefSeq" id="WP_268050277.1">
    <property type="nucleotide sequence ID" value="NZ_JAPQES010000004.1"/>
</dbReference>
<dbReference type="EMBL" id="JAPQES010000004">
    <property type="protein sequence ID" value="MCY6371414.1"/>
    <property type="molecule type" value="Genomic_DNA"/>
</dbReference>
<gene>
    <name evidence="2" type="ORF">OXH55_12260</name>
</gene>
<evidence type="ECO:0000313" key="2">
    <source>
        <dbReference type="EMBL" id="MCY6371414.1"/>
    </source>
</evidence>
<dbReference type="Proteomes" id="UP001079657">
    <property type="component" value="Unassembled WGS sequence"/>
</dbReference>
<name>A0ABT4CTX0_9CLOT</name>
<keyword evidence="1" id="KW-1133">Transmembrane helix</keyword>
<proteinExistence type="predicted"/>